<gene>
    <name evidence="2" type="ORF">SAMN02745910_00036</name>
</gene>
<protein>
    <submittedName>
        <fullName evidence="2">DinB superfamily protein</fullName>
    </submittedName>
</protein>
<dbReference type="InterPro" id="IPR034660">
    <property type="entry name" value="DinB/YfiT-like"/>
</dbReference>
<reference evidence="2 3" key="1">
    <citation type="submission" date="2016-10" db="EMBL/GenBank/DDBJ databases">
        <authorList>
            <person name="Varghese N."/>
            <person name="Submissions S."/>
        </authorList>
    </citation>
    <scope>NUCLEOTIDE SEQUENCE [LARGE SCALE GENOMIC DNA]</scope>
    <source>
        <strain evidence="2 3">DSM 13796</strain>
    </source>
</reference>
<sequence length="177" mass="20608">MDTKEILKRFEQVVTYYIEELSNYSLDEFTRKPSEDEWSLGQMYNHLIKCTLDLHLKAIEQCANGNASDGGKKTEIGESIFKEGTFPPIRVKGPDTPDFTPPNPTGKEEVKEGLLQTNEKMREIERKLSDIPASQKVQHRAMGYLNAEEYFQLIDMHFRHHLRQKERIDQFLSKVSM</sequence>
<evidence type="ECO:0000313" key="3">
    <source>
        <dbReference type="Proteomes" id="UP000182762"/>
    </source>
</evidence>
<dbReference type="Pfam" id="PF12867">
    <property type="entry name" value="DinB_2"/>
    <property type="match status" value="1"/>
</dbReference>
<dbReference type="Gene3D" id="1.20.120.450">
    <property type="entry name" value="dinb family like domain"/>
    <property type="match status" value="1"/>
</dbReference>
<dbReference type="EMBL" id="FOXX01000001">
    <property type="protein sequence ID" value="SFQ04713.1"/>
    <property type="molecule type" value="Genomic_DNA"/>
</dbReference>
<dbReference type="GeneID" id="93708816"/>
<accession>A0A1I5VB13</accession>
<proteinExistence type="predicted"/>
<organism evidence="2 3">
    <name type="scientific">Priestia endophytica DSM 13796</name>
    <dbReference type="NCBI Taxonomy" id="1121089"/>
    <lineage>
        <taxon>Bacteria</taxon>
        <taxon>Bacillati</taxon>
        <taxon>Bacillota</taxon>
        <taxon>Bacilli</taxon>
        <taxon>Bacillales</taxon>
        <taxon>Bacillaceae</taxon>
        <taxon>Priestia</taxon>
    </lineage>
</organism>
<comment type="caution">
    <text evidence="2">The sequence shown here is derived from an EMBL/GenBank/DDBJ whole genome shotgun (WGS) entry which is preliminary data.</text>
</comment>
<dbReference type="SUPFAM" id="SSF109854">
    <property type="entry name" value="DinB/YfiT-like putative metalloenzymes"/>
    <property type="match status" value="1"/>
</dbReference>
<evidence type="ECO:0000313" key="2">
    <source>
        <dbReference type="EMBL" id="SFQ04713.1"/>
    </source>
</evidence>
<feature type="domain" description="DinB-like" evidence="1">
    <location>
        <begin position="10"/>
        <end position="164"/>
    </location>
</feature>
<dbReference type="Proteomes" id="UP000182762">
    <property type="component" value="Unassembled WGS sequence"/>
</dbReference>
<evidence type="ECO:0000259" key="1">
    <source>
        <dbReference type="Pfam" id="PF12867"/>
    </source>
</evidence>
<name>A0A1I5VB13_9BACI</name>
<dbReference type="InterPro" id="IPR024775">
    <property type="entry name" value="DinB-like"/>
</dbReference>
<dbReference type="RefSeq" id="WP_061801614.1">
    <property type="nucleotide sequence ID" value="NZ_FOXX01000001.1"/>
</dbReference>
<keyword evidence="3" id="KW-1185">Reference proteome</keyword>